<keyword evidence="2" id="KW-0812">Transmembrane</keyword>
<dbReference type="PANTHER" id="PTHR31170:SF25">
    <property type="entry name" value="BNAA09G04570D PROTEIN"/>
    <property type="match status" value="1"/>
</dbReference>
<feature type="region of interest" description="Disordered" evidence="1">
    <location>
        <begin position="350"/>
        <end position="372"/>
    </location>
</feature>
<reference evidence="4" key="2">
    <citation type="submission" date="2025-08" db="UniProtKB">
        <authorList>
            <consortium name="RefSeq"/>
        </authorList>
    </citation>
    <scope>IDENTIFICATION</scope>
    <source>
        <tissue evidence="4">Leaf</tissue>
    </source>
</reference>
<reference evidence="3" key="1">
    <citation type="submission" date="2025-05" db="UniProtKB">
        <authorList>
            <consortium name="RefSeq"/>
        </authorList>
    </citation>
    <scope>NUCLEOTIDE SEQUENCE [LARGE SCALE GENOMIC DNA]</scope>
</reference>
<dbReference type="RefSeq" id="XP_048129770.1">
    <property type="nucleotide sequence ID" value="XM_048273813.1"/>
</dbReference>
<feature type="transmembrane region" description="Helical" evidence="2">
    <location>
        <begin position="521"/>
        <end position="543"/>
    </location>
</feature>
<organism evidence="3 4">
    <name type="scientific">Rhodamnia argentea</name>
    <dbReference type="NCBI Taxonomy" id="178133"/>
    <lineage>
        <taxon>Eukaryota</taxon>
        <taxon>Viridiplantae</taxon>
        <taxon>Streptophyta</taxon>
        <taxon>Embryophyta</taxon>
        <taxon>Tracheophyta</taxon>
        <taxon>Spermatophyta</taxon>
        <taxon>Magnoliopsida</taxon>
        <taxon>eudicotyledons</taxon>
        <taxon>Gunneridae</taxon>
        <taxon>Pentapetalae</taxon>
        <taxon>rosids</taxon>
        <taxon>malvids</taxon>
        <taxon>Myrtales</taxon>
        <taxon>Myrtaceae</taxon>
        <taxon>Myrtoideae</taxon>
        <taxon>Myrteae</taxon>
        <taxon>Australasian group</taxon>
        <taxon>Rhodamnia</taxon>
    </lineage>
</organism>
<keyword evidence="2" id="KW-1133">Transmembrane helix</keyword>
<feature type="region of interest" description="Disordered" evidence="1">
    <location>
        <begin position="260"/>
        <end position="285"/>
    </location>
</feature>
<sequence>MSSSVQTQSSMPKLGEIFDEVQWVIQIRRTLEEELEDETEVPVSIFSVPKVLMSSDPDLYTPQQVAIGPYHHWRPEMYEMERYKLAAAKRSQKQFQRIKFQNLVEQLVKLEPRVRACYHKYLDVNGETLAWMMAIDASFLLEFLQVYAIKEGKMLSRVSTRMSHLVDYAGRKSAHNAILRDIIMLENQIPFFIVRKMLEFQFASLDEANDMLLAMLMGFYKEVSPFKLMETLPKIQVSVCAHLLDFLYDTIVPKVEEQPEIFEEEGNGEDKKEKGKSPSASSSSGTNYIKQLWDVIWNFLSKLNKGPIQMLKRLLLSNPVKVLFKLPWTILSKLPFFSVLARPLESLFSSQEKEDGKSENENGNPHKPPSVEEIAIPSVSDLSDVGVRFVATNGNLSCIGFDTKTATLTLPAISLDVNSEVFMRNLVAYESSNASGPLVFTRYTELMNGIIDSDEDVKLLRERGVILNRLKSDEEVAKLWNGMSKSIRLTKVPFLDKAIEDVNKYYNGRWKVKLGKFMKQYVYGSWQFLALLAAIALLLLMTLQAVCSVYSCSRIFHIKAIST</sequence>
<evidence type="ECO:0000256" key="2">
    <source>
        <dbReference type="SAM" id="Phobius"/>
    </source>
</evidence>
<dbReference type="PANTHER" id="PTHR31170">
    <property type="entry name" value="BNAC04G53230D PROTEIN"/>
    <property type="match status" value="1"/>
</dbReference>
<gene>
    <name evidence="4" type="primary">LOC115752687</name>
</gene>
<evidence type="ECO:0000313" key="4">
    <source>
        <dbReference type="RefSeq" id="XP_048129770.1"/>
    </source>
</evidence>
<evidence type="ECO:0000313" key="3">
    <source>
        <dbReference type="Proteomes" id="UP000827889"/>
    </source>
</evidence>
<accession>A0ABM3GZJ0</accession>
<name>A0ABM3GZJ0_9MYRT</name>
<keyword evidence="2" id="KW-0472">Membrane</keyword>
<proteinExistence type="predicted"/>
<protein>
    <submittedName>
        <fullName evidence="4">UPF0481 protein At3g02645</fullName>
    </submittedName>
</protein>
<dbReference type="Pfam" id="PF03140">
    <property type="entry name" value="DUF247"/>
    <property type="match status" value="1"/>
</dbReference>
<dbReference type="InterPro" id="IPR004158">
    <property type="entry name" value="DUF247_pln"/>
</dbReference>
<dbReference type="GeneID" id="115752687"/>
<feature type="compositionally biased region" description="Basic and acidic residues" evidence="1">
    <location>
        <begin position="351"/>
        <end position="360"/>
    </location>
</feature>
<evidence type="ECO:0000256" key="1">
    <source>
        <dbReference type="SAM" id="MobiDB-lite"/>
    </source>
</evidence>
<keyword evidence="3" id="KW-1185">Reference proteome</keyword>
<dbReference type="Proteomes" id="UP000827889">
    <property type="component" value="Chromosome 2"/>
</dbReference>